<keyword evidence="5" id="KW-0687">Ribonucleoprotein</keyword>
<dbReference type="GO" id="GO:0005840">
    <property type="term" value="C:ribosome"/>
    <property type="evidence" value="ECO:0007669"/>
    <property type="project" value="UniProtKB-KW"/>
</dbReference>
<dbReference type="GO" id="GO:0003735">
    <property type="term" value="F:structural constituent of ribosome"/>
    <property type="evidence" value="ECO:0007669"/>
    <property type="project" value="InterPro"/>
</dbReference>
<dbReference type="GO" id="GO:1990904">
    <property type="term" value="C:ribonucleoprotein complex"/>
    <property type="evidence" value="ECO:0007669"/>
    <property type="project" value="UniProtKB-KW"/>
</dbReference>
<dbReference type="Gene3D" id="2.20.25.30">
    <property type="match status" value="1"/>
</dbReference>
<dbReference type="InterPro" id="IPR001849">
    <property type="entry name" value="PH_domain"/>
</dbReference>
<dbReference type="AlphaFoldDB" id="A0AAV5S5L2"/>
<dbReference type="Gene3D" id="2.30.29.30">
    <property type="entry name" value="Pleckstrin-homology domain (PH domain)/Phosphotyrosine-binding domain (PTB)"/>
    <property type="match status" value="1"/>
</dbReference>
<proteinExistence type="inferred from homology"/>
<evidence type="ECO:0000313" key="8">
    <source>
        <dbReference type="EMBL" id="GMM58970.1"/>
    </source>
</evidence>
<comment type="caution">
    <text evidence="8">The sequence shown here is derived from an EMBL/GenBank/DDBJ whole genome shotgun (WGS) entry which is preliminary data.</text>
</comment>
<sequence length="1084" mass="116375">MADMADITVDEAMDSLVRELEGELPLDRDLSNILGENAGPVDLDEEYAPLSDIPEYDYSDIQEDASALPFQLPLQEIGDSTMDLIVKHNTAANATRASSTSMVRRSSVAEYTLADYDLSAESLGSLRSLSNLQEEQGLVEDTDAVEGSSPTIDVTDQLLQMSRKADASATSLSRELQEYNGEVLSDSEQFTAVAAEHRGESRTPSLEITPTHSPIEEEEIAHKQEEPTSEPTALSTFGGLGTGSTAYLPLPDIFATEEFSTREDTPSASASASSSSATECAPGTTPGTTPASGYLSVWHKQDTGVREVAPANGVSPALSAHSVFSDSTAVGSATGSAGSTGTSAPSSAASFTVGTAYTLRPRHVSRSRVVTPLAGPLGLGLPSLADTSLCSASGAAEYSRVSTVGTDVLYSNGEFAFARDRDANGEGDSMQPGNESMSLERELRRLELSFALEPLQGPQGVQEVEPEESQEDLGATLSTIIDFDTPGVLTQHLEKQLGSGFADFLRDIDPEEARQEEVGKAETVTPAPPLKDRSIDDSALFEQFDGGVEVKRGENIPAPERHSAPSTAEELRSPHVHSPVRVVKGRNNMQNGPRLAAQGAELPVLQPFVSVVEEPKAVEPRETSPEETIPAVDMASVETTAADVPPAQADFPDGGVLFVTLPAPALLDLHGAESHNARFALRVSLDGTTLHTSPFAPLARGKRVALGTTTELSLVLPTAAPASTATLTFALLCKYDKPRGELVEVRERVQVGKRGLFGKRKYAYRTKYVQRPAARDDAWERLFRSDSTSSDRVYATATHPLSRKELGETALYSRSGDIPLRFKGTVSAFQGAFTAAFFPRTAAEEALPATWARAQRIAEGYARQQAVRMEGFLLQDGGDARAGVLCRRWFELRGSALIGCHEVSRRPQLSVNLLNVVRVVSGAESTGERNFSNFTDQILLSECLQLVFANGEVITFNVEGGDSMRDQWCAALTESVTYNVAHQPWVKRMCAAQAKRTKKVGITGKYGVRYGSSLRRQVKKLEVQQHARYDCSFCGKKTVRRGAAGIWTCASCKKCVAGGAYTVSTAAAATVRSTIRRLREMAEA</sequence>
<feature type="region of interest" description="Disordered" evidence="6">
    <location>
        <begin position="259"/>
        <end position="294"/>
    </location>
</feature>
<dbReference type="SMART" id="SM00233">
    <property type="entry name" value="PH"/>
    <property type="match status" value="1"/>
</dbReference>
<dbReference type="EMBL" id="BTGD01000025">
    <property type="protein sequence ID" value="GMM58970.1"/>
    <property type="molecule type" value="Genomic_DNA"/>
</dbReference>
<comment type="similarity">
    <text evidence="1">Belongs to the eukaryotic ribosomal protein eL43 family.</text>
</comment>
<evidence type="ECO:0000256" key="1">
    <source>
        <dbReference type="ARBA" id="ARBA00008672"/>
    </source>
</evidence>
<dbReference type="GO" id="GO:0006412">
    <property type="term" value="P:translation"/>
    <property type="evidence" value="ECO:0007669"/>
    <property type="project" value="InterPro"/>
</dbReference>
<dbReference type="PANTHER" id="PTHR48129">
    <property type="entry name" value="60S RIBOSOMAL PROTEIN L37A"/>
    <property type="match status" value="1"/>
</dbReference>
<dbReference type="SUPFAM" id="SSF50729">
    <property type="entry name" value="PH domain-like"/>
    <property type="match status" value="1"/>
</dbReference>
<dbReference type="SUPFAM" id="SSF57829">
    <property type="entry name" value="Zn-binding ribosomal proteins"/>
    <property type="match status" value="1"/>
</dbReference>
<keyword evidence="4" id="KW-0689">Ribosomal protein</keyword>
<evidence type="ECO:0000259" key="7">
    <source>
        <dbReference type="PROSITE" id="PS50003"/>
    </source>
</evidence>
<organism evidence="8 9">
    <name type="scientific">Maudiozyma humilis</name>
    <name type="common">Sour dough yeast</name>
    <name type="synonym">Kazachstania humilis</name>
    <dbReference type="NCBI Taxonomy" id="51915"/>
    <lineage>
        <taxon>Eukaryota</taxon>
        <taxon>Fungi</taxon>
        <taxon>Dikarya</taxon>
        <taxon>Ascomycota</taxon>
        <taxon>Saccharomycotina</taxon>
        <taxon>Saccharomycetes</taxon>
        <taxon>Saccharomycetales</taxon>
        <taxon>Saccharomycetaceae</taxon>
        <taxon>Maudiozyma</taxon>
    </lineage>
</organism>
<feature type="compositionally biased region" description="Low complexity" evidence="6">
    <location>
        <begin position="267"/>
        <end position="293"/>
    </location>
</feature>
<evidence type="ECO:0000256" key="6">
    <source>
        <dbReference type="SAM" id="MobiDB-lite"/>
    </source>
</evidence>
<dbReference type="PROSITE" id="PS50003">
    <property type="entry name" value="PH_DOMAIN"/>
    <property type="match status" value="1"/>
</dbReference>
<keyword evidence="9" id="KW-1185">Reference proteome</keyword>
<dbReference type="GO" id="GO:0008270">
    <property type="term" value="F:zinc ion binding"/>
    <property type="evidence" value="ECO:0007669"/>
    <property type="project" value="UniProtKB-KW"/>
</dbReference>
<evidence type="ECO:0000256" key="4">
    <source>
        <dbReference type="ARBA" id="ARBA00022980"/>
    </source>
</evidence>
<evidence type="ECO:0000313" key="9">
    <source>
        <dbReference type="Proteomes" id="UP001377567"/>
    </source>
</evidence>
<dbReference type="HAMAP" id="MF_00327">
    <property type="entry name" value="Ribosomal_eL43"/>
    <property type="match status" value="1"/>
</dbReference>
<accession>A0AAV5S5L2</accession>
<feature type="region of interest" description="Disordered" evidence="6">
    <location>
        <begin position="553"/>
        <end position="578"/>
    </location>
</feature>
<feature type="region of interest" description="Disordered" evidence="6">
    <location>
        <begin position="513"/>
        <end position="533"/>
    </location>
</feature>
<dbReference type="InterPro" id="IPR011331">
    <property type="entry name" value="Ribosomal_eL37/eL43"/>
</dbReference>
<dbReference type="PANTHER" id="PTHR48129:SF1">
    <property type="entry name" value="LARGE RIBOSOMAL SUBUNIT PROTEIN EL43"/>
    <property type="match status" value="1"/>
</dbReference>
<reference evidence="8 9" key="1">
    <citation type="journal article" date="2023" name="Elife">
        <title>Identification of key yeast species and microbe-microbe interactions impacting larval growth of Drosophila in the wild.</title>
        <authorList>
            <person name="Mure A."/>
            <person name="Sugiura Y."/>
            <person name="Maeda R."/>
            <person name="Honda K."/>
            <person name="Sakurai N."/>
            <person name="Takahashi Y."/>
            <person name="Watada M."/>
            <person name="Katoh T."/>
            <person name="Gotoh A."/>
            <person name="Gotoh Y."/>
            <person name="Taniguchi I."/>
            <person name="Nakamura K."/>
            <person name="Hayashi T."/>
            <person name="Katayama T."/>
            <person name="Uemura T."/>
            <person name="Hattori Y."/>
        </authorList>
    </citation>
    <scope>NUCLEOTIDE SEQUENCE [LARGE SCALE GENOMIC DNA]</scope>
    <source>
        <strain evidence="8 9">KH-74</strain>
    </source>
</reference>
<feature type="compositionally biased region" description="Basic and acidic residues" evidence="6">
    <location>
        <begin position="553"/>
        <end position="573"/>
    </location>
</feature>
<evidence type="ECO:0000256" key="2">
    <source>
        <dbReference type="ARBA" id="ARBA00022771"/>
    </source>
</evidence>
<dbReference type="FunFam" id="2.20.25.30:FF:000002">
    <property type="entry name" value="60S ribosomal protein L37a"/>
    <property type="match status" value="1"/>
</dbReference>
<keyword evidence="2" id="KW-0479">Metal-binding</keyword>
<feature type="region of interest" description="Disordered" evidence="6">
    <location>
        <begin position="221"/>
        <end position="240"/>
    </location>
</feature>
<gene>
    <name evidence="8" type="ORF">DAKH74_055870</name>
</gene>
<dbReference type="InterPro" id="IPR011332">
    <property type="entry name" value="Ribosomal_zn-bd"/>
</dbReference>
<dbReference type="InterPro" id="IPR002674">
    <property type="entry name" value="Ribosomal_eL43"/>
</dbReference>
<name>A0AAV5S5L2_MAUHU</name>
<dbReference type="Proteomes" id="UP001377567">
    <property type="component" value="Unassembled WGS sequence"/>
</dbReference>
<keyword evidence="3" id="KW-0862">Zinc</keyword>
<dbReference type="InterPro" id="IPR050522">
    <property type="entry name" value="Ribosomal_protein_eL43"/>
</dbReference>
<evidence type="ECO:0000256" key="5">
    <source>
        <dbReference type="ARBA" id="ARBA00023274"/>
    </source>
</evidence>
<dbReference type="NCBIfam" id="TIGR00280">
    <property type="entry name" value="eL43_euk_arch"/>
    <property type="match status" value="1"/>
</dbReference>
<evidence type="ECO:0000256" key="3">
    <source>
        <dbReference type="ARBA" id="ARBA00022833"/>
    </source>
</evidence>
<feature type="domain" description="PH" evidence="7">
    <location>
        <begin position="866"/>
        <end position="977"/>
    </location>
</feature>
<keyword evidence="2" id="KW-0863">Zinc-finger</keyword>
<dbReference type="InterPro" id="IPR011993">
    <property type="entry name" value="PH-like_dom_sf"/>
</dbReference>
<dbReference type="Pfam" id="PF01780">
    <property type="entry name" value="Ribosomal_L37ae"/>
    <property type="match status" value="1"/>
</dbReference>
<protein>
    <submittedName>
        <fullName evidence="8">Ribosomal 60S subunit protein L43B</fullName>
    </submittedName>
</protein>